<dbReference type="InterPro" id="IPR024607">
    <property type="entry name" value="Sulfatase_CS"/>
</dbReference>
<feature type="signal peptide" evidence="7">
    <location>
        <begin position="1"/>
        <end position="32"/>
    </location>
</feature>
<comment type="cofactor">
    <cofactor evidence="1">
        <name>Ca(2+)</name>
        <dbReference type="ChEBI" id="CHEBI:29108"/>
    </cofactor>
</comment>
<keyword evidence="5" id="KW-0106">Calcium</keyword>
<evidence type="ECO:0000256" key="1">
    <source>
        <dbReference type="ARBA" id="ARBA00001913"/>
    </source>
</evidence>
<dbReference type="CDD" id="cd16029">
    <property type="entry name" value="4-S"/>
    <property type="match status" value="1"/>
</dbReference>
<organism evidence="9 10">
    <name type="scientific">Clavelina lepadiformis</name>
    <name type="common">Light-bulb sea squirt</name>
    <name type="synonym">Ascidia lepadiformis</name>
    <dbReference type="NCBI Taxonomy" id="159417"/>
    <lineage>
        <taxon>Eukaryota</taxon>
        <taxon>Metazoa</taxon>
        <taxon>Chordata</taxon>
        <taxon>Tunicata</taxon>
        <taxon>Ascidiacea</taxon>
        <taxon>Aplousobranchia</taxon>
        <taxon>Clavelinidae</taxon>
        <taxon>Clavelina</taxon>
    </lineage>
</organism>
<evidence type="ECO:0000256" key="7">
    <source>
        <dbReference type="SAM" id="SignalP"/>
    </source>
</evidence>
<evidence type="ECO:0000313" key="9">
    <source>
        <dbReference type="EMBL" id="CAK8673932.1"/>
    </source>
</evidence>
<dbReference type="PANTHER" id="PTHR10342:SF274">
    <property type="entry name" value="ARYLSULFATASE B"/>
    <property type="match status" value="1"/>
</dbReference>
<proteinExistence type="inferred from homology"/>
<protein>
    <recommendedName>
        <fullName evidence="8">Sulfatase N-terminal domain-containing protein</fullName>
    </recommendedName>
</protein>
<dbReference type="SUPFAM" id="SSF53649">
    <property type="entry name" value="Alkaline phosphatase-like"/>
    <property type="match status" value="1"/>
</dbReference>
<evidence type="ECO:0000256" key="2">
    <source>
        <dbReference type="ARBA" id="ARBA00008779"/>
    </source>
</evidence>
<dbReference type="PROSITE" id="PS00149">
    <property type="entry name" value="SULFATASE_2"/>
    <property type="match status" value="1"/>
</dbReference>
<dbReference type="Gene3D" id="3.40.720.10">
    <property type="entry name" value="Alkaline Phosphatase, subunit A"/>
    <property type="match status" value="1"/>
</dbReference>
<evidence type="ECO:0000256" key="3">
    <source>
        <dbReference type="ARBA" id="ARBA00022723"/>
    </source>
</evidence>
<comment type="caution">
    <text evidence="9">The sequence shown here is derived from an EMBL/GenBank/DDBJ whole genome shotgun (WGS) entry which is preliminary data.</text>
</comment>
<feature type="domain" description="Sulfatase N-terminal" evidence="8">
    <location>
        <begin position="39"/>
        <end position="356"/>
    </location>
</feature>
<evidence type="ECO:0000256" key="4">
    <source>
        <dbReference type="ARBA" id="ARBA00022801"/>
    </source>
</evidence>
<dbReference type="Gene3D" id="3.30.1120.10">
    <property type="match status" value="1"/>
</dbReference>
<dbReference type="InterPro" id="IPR047115">
    <property type="entry name" value="ARSB"/>
</dbReference>
<keyword evidence="4" id="KW-0378">Hydrolase</keyword>
<keyword evidence="6" id="KW-0325">Glycoprotein</keyword>
<dbReference type="Pfam" id="PF00884">
    <property type="entry name" value="Sulfatase"/>
    <property type="match status" value="1"/>
</dbReference>
<evidence type="ECO:0000259" key="8">
    <source>
        <dbReference type="Pfam" id="PF00884"/>
    </source>
</evidence>
<dbReference type="PANTHER" id="PTHR10342">
    <property type="entry name" value="ARYLSULFATASE"/>
    <property type="match status" value="1"/>
</dbReference>
<evidence type="ECO:0000256" key="6">
    <source>
        <dbReference type="ARBA" id="ARBA00023180"/>
    </source>
</evidence>
<evidence type="ECO:0000256" key="5">
    <source>
        <dbReference type="ARBA" id="ARBA00022837"/>
    </source>
</evidence>
<accession>A0ABP0F2I2</accession>
<comment type="similarity">
    <text evidence="2">Belongs to the sulfatase family.</text>
</comment>
<keyword evidence="10" id="KW-1185">Reference proteome</keyword>
<reference evidence="9 10" key="1">
    <citation type="submission" date="2024-02" db="EMBL/GenBank/DDBJ databases">
        <authorList>
            <person name="Daric V."/>
            <person name="Darras S."/>
        </authorList>
    </citation>
    <scope>NUCLEOTIDE SEQUENCE [LARGE SCALE GENOMIC DNA]</scope>
</reference>
<dbReference type="InterPro" id="IPR000917">
    <property type="entry name" value="Sulfatase_N"/>
</dbReference>
<name>A0ABP0F2I2_CLALP</name>
<dbReference type="Proteomes" id="UP001642483">
    <property type="component" value="Unassembled WGS sequence"/>
</dbReference>
<gene>
    <name evidence="9" type="ORF">CVLEPA_LOCUS3666</name>
</gene>
<keyword evidence="7" id="KW-0732">Signal</keyword>
<dbReference type="InterPro" id="IPR017850">
    <property type="entry name" value="Alkaline_phosphatase_core_sf"/>
</dbReference>
<evidence type="ECO:0000313" key="10">
    <source>
        <dbReference type="Proteomes" id="UP001642483"/>
    </source>
</evidence>
<dbReference type="EMBL" id="CAWYQH010000002">
    <property type="protein sequence ID" value="CAK8673932.1"/>
    <property type="molecule type" value="Genomic_DNA"/>
</dbReference>
<keyword evidence="3" id="KW-0479">Metal-binding</keyword>
<sequence>MVIAKYGTVSCLWLPFVMVTLCCMFEKGEVFGQTTADKPNIVFILADDYGYNDIGYHAIKHNSSMKTPFLDSLALAGVKLENYYVQPICTPSRSQLMSGKYQIHTGLQHLVITPPQPNGLGLDNIILPQQLKHCGYSTYMVGKWHLGFYKTEYLPWNRGFDYYYGYLTGGEDYYTKYRCFGKLCGYDMTSLKGPTNETYGEYSAHLFARKTEEVIKAHDKTHPMFLYVALQSVHSPMEVPESYAKPFSWIKNKNRRIHGGMILAMDEAVKNITNSLKSAGMWDNTLLIFSTDNGGQVFAGGNNWPLRGNKVTLWEGGIRGVGFVHGSMLKVPNPNTKPNTALIHISDWLPTILSAAKCPLISGSQQLDGFDQWDTIQKYTPSKRSEILHNIDPLNRVPIPDPHSMFVRKGFNTLIKAAIRMGDWKLITGNPGFEKWVEPPELKNEISDEVLTTDYENDKNLPSKTVHLFNIAKDPYERNELSQQHPDIVDILLTRLAAYNQTAVPVRYPAEDPRCDPKLHGGFWQPWEN</sequence>
<feature type="chain" id="PRO_5045863075" description="Sulfatase N-terminal domain-containing protein" evidence="7">
    <location>
        <begin position="33"/>
        <end position="529"/>
    </location>
</feature>